<dbReference type="AlphaFoldDB" id="H8I9X0"/>
<proteinExistence type="predicted"/>
<dbReference type="Proteomes" id="UP000005233">
    <property type="component" value="Chromosome"/>
</dbReference>
<accession>H8I9X0</accession>
<keyword evidence="2" id="KW-1185">Reference proteome</keyword>
<dbReference type="HOGENOM" id="CLU_968418_0_0_2"/>
<gene>
    <name evidence="1" type="ordered locus">Mtc_2195</name>
</gene>
<protein>
    <submittedName>
        <fullName evidence="1">Uncharacterized protein</fullName>
    </submittedName>
</protein>
<name>H8I9X0_METCZ</name>
<dbReference type="OrthoDB" id="148342at2157"/>
<dbReference type="EMBL" id="CP003243">
    <property type="protein sequence ID" value="AFD00930.1"/>
    <property type="molecule type" value="Genomic_DNA"/>
</dbReference>
<dbReference type="eggNOG" id="arCOG10873">
    <property type="taxonomic scope" value="Archaea"/>
</dbReference>
<dbReference type="GeneID" id="11972354"/>
<reference evidence="1 2" key="1">
    <citation type="journal article" date="2012" name="J. Bacteriol.">
        <title>Complete genome sequence of a thermophilic methanogen, Methanocella conradii HZ254, isolated from Chinese rice field soil.</title>
        <authorList>
            <person name="Lu Z."/>
            <person name="Lu Y."/>
        </authorList>
    </citation>
    <scope>NUCLEOTIDE SEQUENCE [LARGE SCALE GENOMIC DNA]</scope>
    <source>
        <strain evidence="2">DSM 24694 / JCM 17849 / CGMCC 1.5162 / HZ254</strain>
    </source>
</reference>
<organism evidence="1 2">
    <name type="scientific">Methanocella conradii (strain DSM 24694 / JCM 17849 / CGMCC 1.5162 / HZ254)</name>
    <dbReference type="NCBI Taxonomy" id="1041930"/>
    <lineage>
        <taxon>Archaea</taxon>
        <taxon>Methanobacteriati</taxon>
        <taxon>Methanobacteriota</taxon>
        <taxon>Stenosarchaea group</taxon>
        <taxon>Methanomicrobia</taxon>
        <taxon>Methanocellales</taxon>
        <taxon>Methanocellaceae</taxon>
        <taxon>Methanocella</taxon>
    </lineage>
</organism>
<sequence>MGAFRAMYILTVACLAIGFLAPGSSARLEGRWALQAGDAITGEDFSVQHPVAEIYHQQSSSLSGLEHYDASFSSGIPFGPVSIALPSIQEENALSLNSSSSGFFAANWAYISDVAAGNAGAEPLGIRLASGHPLKSNRMLGSEFIWPYMMPIAKASTGSLMLDVNSLASPGILTGSSSMPEYGSLSASLNNAGKLRPGWGERRPRVSPGATKEEIKNMTTLQRVYRNAFIGSTMHKAYEGPTQYPEWIDPYDNGKGVFNQIDMNKILQNALKKTRPGERIAPVFWDL</sequence>
<dbReference type="RefSeq" id="WP_014406761.1">
    <property type="nucleotide sequence ID" value="NC_017034.1"/>
</dbReference>
<evidence type="ECO:0000313" key="2">
    <source>
        <dbReference type="Proteomes" id="UP000005233"/>
    </source>
</evidence>
<evidence type="ECO:0000313" key="1">
    <source>
        <dbReference type="EMBL" id="AFD00930.1"/>
    </source>
</evidence>
<dbReference type="STRING" id="1041930.Mtc_2195"/>
<dbReference type="KEGG" id="mez:Mtc_2195"/>